<accession>A0A2B4SB23</accession>
<protein>
    <submittedName>
        <fullName evidence="2">Uncharacterized protein</fullName>
    </submittedName>
</protein>
<feature type="compositionally biased region" description="Low complexity" evidence="1">
    <location>
        <begin position="31"/>
        <end position="42"/>
    </location>
</feature>
<sequence length="107" mass="12010">MCSIQILQGKPADLYDETPPDWAPTKNMGHSSSSVSKTSSKSALARQKRTRERQSKKQKCVQELFKKMDCESKMNIIGEGDGEKENIYVEASAMEETRSLAYTFVAI</sequence>
<dbReference type="Proteomes" id="UP000225706">
    <property type="component" value="Unassembled WGS sequence"/>
</dbReference>
<dbReference type="OrthoDB" id="5969175at2759"/>
<proteinExistence type="predicted"/>
<reference evidence="3" key="1">
    <citation type="journal article" date="2017" name="bioRxiv">
        <title>Comparative analysis of the genomes of Stylophora pistillata and Acropora digitifera provides evidence for extensive differences between species of corals.</title>
        <authorList>
            <person name="Voolstra C.R."/>
            <person name="Li Y."/>
            <person name="Liew Y.J."/>
            <person name="Baumgarten S."/>
            <person name="Zoccola D."/>
            <person name="Flot J.-F."/>
            <person name="Tambutte S."/>
            <person name="Allemand D."/>
            <person name="Aranda M."/>
        </authorList>
    </citation>
    <scope>NUCLEOTIDE SEQUENCE [LARGE SCALE GENOMIC DNA]</scope>
</reference>
<evidence type="ECO:0000313" key="3">
    <source>
        <dbReference type="Proteomes" id="UP000225706"/>
    </source>
</evidence>
<feature type="region of interest" description="Disordered" evidence="1">
    <location>
        <begin position="1"/>
        <end position="58"/>
    </location>
</feature>
<keyword evidence="3" id="KW-1185">Reference proteome</keyword>
<comment type="caution">
    <text evidence="2">The sequence shown here is derived from an EMBL/GenBank/DDBJ whole genome shotgun (WGS) entry which is preliminary data.</text>
</comment>
<name>A0A2B4SB23_STYPI</name>
<gene>
    <name evidence="2" type="ORF">AWC38_SpisGene9092</name>
</gene>
<evidence type="ECO:0000256" key="1">
    <source>
        <dbReference type="SAM" id="MobiDB-lite"/>
    </source>
</evidence>
<feature type="compositionally biased region" description="Basic residues" evidence="1">
    <location>
        <begin position="46"/>
        <end position="58"/>
    </location>
</feature>
<organism evidence="2 3">
    <name type="scientific">Stylophora pistillata</name>
    <name type="common">Smooth cauliflower coral</name>
    <dbReference type="NCBI Taxonomy" id="50429"/>
    <lineage>
        <taxon>Eukaryota</taxon>
        <taxon>Metazoa</taxon>
        <taxon>Cnidaria</taxon>
        <taxon>Anthozoa</taxon>
        <taxon>Hexacorallia</taxon>
        <taxon>Scleractinia</taxon>
        <taxon>Astrocoeniina</taxon>
        <taxon>Pocilloporidae</taxon>
        <taxon>Stylophora</taxon>
    </lineage>
</organism>
<dbReference type="AlphaFoldDB" id="A0A2B4SB23"/>
<dbReference type="EMBL" id="LSMT01000131">
    <property type="protein sequence ID" value="PFX26223.1"/>
    <property type="molecule type" value="Genomic_DNA"/>
</dbReference>
<evidence type="ECO:0000313" key="2">
    <source>
        <dbReference type="EMBL" id="PFX26223.1"/>
    </source>
</evidence>